<protein>
    <submittedName>
        <fullName evidence="2">Uncharacterized protein</fullName>
    </submittedName>
</protein>
<name>A0A367FC13_9ACTN</name>
<gene>
    <name evidence="2" type="ORF">DQ384_26325</name>
</gene>
<sequence>MLTTDQRVDRYLRQNGGGSRLTAAQFRRIRRKEGRRTLAALAARQAKSAEAADAQKRRASLPVGVFRR</sequence>
<organism evidence="2 3">
    <name type="scientific">Sphaerisporangium album</name>
    <dbReference type="NCBI Taxonomy" id="509200"/>
    <lineage>
        <taxon>Bacteria</taxon>
        <taxon>Bacillati</taxon>
        <taxon>Actinomycetota</taxon>
        <taxon>Actinomycetes</taxon>
        <taxon>Streptosporangiales</taxon>
        <taxon>Streptosporangiaceae</taxon>
        <taxon>Sphaerisporangium</taxon>
    </lineage>
</organism>
<dbReference type="RefSeq" id="WP_114031576.1">
    <property type="nucleotide sequence ID" value="NZ_QOIL01000016.1"/>
</dbReference>
<dbReference type="AlphaFoldDB" id="A0A367FC13"/>
<proteinExistence type="predicted"/>
<feature type="region of interest" description="Disordered" evidence="1">
    <location>
        <begin position="46"/>
        <end position="68"/>
    </location>
</feature>
<accession>A0A367FC13</accession>
<comment type="caution">
    <text evidence="2">The sequence shown here is derived from an EMBL/GenBank/DDBJ whole genome shotgun (WGS) entry which is preliminary data.</text>
</comment>
<evidence type="ECO:0000313" key="3">
    <source>
        <dbReference type="Proteomes" id="UP000253094"/>
    </source>
</evidence>
<reference evidence="2 3" key="1">
    <citation type="submission" date="2018-06" db="EMBL/GenBank/DDBJ databases">
        <title>Sphaerisporangium craniellae sp. nov., isolated from a marine sponge in the South China Sea.</title>
        <authorList>
            <person name="Li L."/>
        </authorList>
    </citation>
    <scope>NUCLEOTIDE SEQUENCE [LARGE SCALE GENOMIC DNA]</scope>
    <source>
        <strain evidence="2 3">CCTCC AA 208026</strain>
    </source>
</reference>
<evidence type="ECO:0000313" key="2">
    <source>
        <dbReference type="EMBL" id="RCG27237.1"/>
    </source>
</evidence>
<keyword evidence="3" id="KW-1185">Reference proteome</keyword>
<dbReference type="Proteomes" id="UP000253094">
    <property type="component" value="Unassembled WGS sequence"/>
</dbReference>
<dbReference type="EMBL" id="QOIL01000016">
    <property type="protein sequence ID" value="RCG27237.1"/>
    <property type="molecule type" value="Genomic_DNA"/>
</dbReference>
<evidence type="ECO:0000256" key="1">
    <source>
        <dbReference type="SAM" id="MobiDB-lite"/>
    </source>
</evidence>